<dbReference type="Pfam" id="PF07963">
    <property type="entry name" value="N_methyl"/>
    <property type="match status" value="1"/>
</dbReference>
<proteinExistence type="predicted"/>
<accession>A0A1F5NR33</accession>
<dbReference type="AlphaFoldDB" id="A0A1F5NR33"/>
<keyword evidence="1" id="KW-0812">Transmembrane</keyword>
<evidence type="ECO:0008006" key="4">
    <source>
        <dbReference type="Google" id="ProtNLM"/>
    </source>
</evidence>
<keyword evidence="1" id="KW-0472">Membrane</keyword>
<sequence length="158" mass="17453">MTLPQSAYHNQGFTIIETLIYLALFTILIGGVMISAYFIVQASSDSQQNTVIQEEANFLSAKIRWALNGVGEDDLPLNSNPDPYTLNLPGPFNFFYDGTNLQLNGTVLNGNTVEISDVVGEVFDLDDTVDPVSVHYSFRVTSKLSGKSQLVTTTYYLR</sequence>
<evidence type="ECO:0000256" key="1">
    <source>
        <dbReference type="SAM" id="Phobius"/>
    </source>
</evidence>
<gene>
    <name evidence="2" type="ORF">A2826_01035</name>
</gene>
<evidence type="ECO:0000313" key="2">
    <source>
        <dbReference type="EMBL" id="OGE80053.1"/>
    </source>
</evidence>
<evidence type="ECO:0000313" key="3">
    <source>
        <dbReference type="Proteomes" id="UP000177912"/>
    </source>
</evidence>
<dbReference type="STRING" id="1817822.A2826_01035"/>
<comment type="caution">
    <text evidence="2">The sequence shown here is derived from an EMBL/GenBank/DDBJ whole genome shotgun (WGS) entry which is preliminary data.</text>
</comment>
<dbReference type="Proteomes" id="UP000177912">
    <property type="component" value="Unassembled WGS sequence"/>
</dbReference>
<dbReference type="EMBL" id="MFEI01000042">
    <property type="protein sequence ID" value="OGE80053.1"/>
    <property type="molecule type" value="Genomic_DNA"/>
</dbReference>
<name>A0A1F5NR33_9BACT</name>
<reference evidence="2 3" key="1">
    <citation type="journal article" date="2016" name="Nat. Commun.">
        <title>Thousands of microbial genomes shed light on interconnected biogeochemical processes in an aquifer system.</title>
        <authorList>
            <person name="Anantharaman K."/>
            <person name="Brown C.T."/>
            <person name="Hug L.A."/>
            <person name="Sharon I."/>
            <person name="Castelle C.J."/>
            <person name="Probst A.J."/>
            <person name="Thomas B.C."/>
            <person name="Singh A."/>
            <person name="Wilkins M.J."/>
            <person name="Karaoz U."/>
            <person name="Brodie E.L."/>
            <person name="Williams K.H."/>
            <person name="Hubbard S.S."/>
            <person name="Banfield J.F."/>
        </authorList>
    </citation>
    <scope>NUCLEOTIDE SEQUENCE [LARGE SCALE GENOMIC DNA]</scope>
</reference>
<organism evidence="2 3">
    <name type="scientific">Candidatus Doudnabacteria bacterium RIFCSPHIGHO2_01_FULL_43_23</name>
    <dbReference type="NCBI Taxonomy" id="1817822"/>
    <lineage>
        <taxon>Bacteria</taxon>
        <taxon>Candidatus Doudnaibacteriota</taxon>
    </lineage>
</organism>
<keyword evidence="1" id="KW-1133">Transmembrane helix</keyword>
<dbReference type="InterPro" id="IPR012902">
    <property type="entry name" value="N_methyl_site"/>
</dbReference>
<protein>
    <recommendedName>
        <fullName evidence="4">Type II secretion system protein GspI C-terminal domain-containing protein</fullName>
    </recommendedName>
</protein>
<feature type="transmembrane region" description="Helical" evidence="1">
    <location>
        <begin position="20"/>
        <end position="40"/>
    </location>
</feature>